<dbReference type="Pfam" id="PF06224">
    <property type="entry name" value="AlkZ-like"/>
    <property type="match status" value="1"/>
</dbReference>
<dbReference type="PANTHER" id="PTHR38479:SF2">
    <property type="entry name" value="WINGED HELIX DNA-BINDING DOMAIN-CONTAINING PROTEIN"/>
    <property type="match status" value="1"/>
</dbReference>
<evidence type="ECO:0000313" key="1">
    <source>
        <dbReference type="EMBL" id="GIJ54773.1"/>
    </source>
</evidence>
<comment type="caution">
    <text evidence="1">The sequence shown here is derived from an EMBL/GenBank/DDBJ whole genome shotgun (WGS) entry which is preliminary data.</text>
</comment>
<organism evidence="1 2">
    <name type="scientific">Virgisporangium aurantiacum</name>
    <dbReference type="NCBI Taxonomy" id="175570"/>
    <lineage>
        <taxon>Bacteria</taxon>
        <taxon>Bacillati</taxon>
        <taxon>Actinomycetota</taxon>
        <taxon>Actinomycetes</taxon>
        <taxon>Micromonosporales</taxon>
        <taxon>Micromonosporaceae</taxon>
        <taxon>Virgisporangium</taxon>
    </lineage>
</organism>
<dbReference type="Proteomes" id="UP000612585">
    <property type="component" value="Unassembled WGS sequence"/>
</dbReference>
<accession>A0A8J3Z4C7</accession>
<dbReference type="EMBL" id="BOPG01000012">
    <property type="protein sequence ID" value="GIJ54773.1"/>
    <property type="molecule type" value="Genomic_DNA"/>
</dbReference>
<proteinExistence type="predicted"/>
<dbReference type="RefSeq" id="WP_203990381.1">
    <property type="nucleotide sequence ID" value="NZ_BOPG01000012.1"/>
</dbReference>
<reference evidence="1" key="1">
    <citation type="submission" date="2021-01" db="EMBL/GenBank/DDBJ databases">
        <title>Whole genome shotgun sequence of Virgisporangium aurantiacum NBRC 16421.</title>
        <authorList>
            <person name="Komaki H."/>
            <person name="Tamura T."/>
        </authorList>
    </citation>
    <scope>NUCLEOTIDE SEQUENCE</scope>
    <source>
        <strain evidence="1">NBRC 16421</strain>
    </source>
</reference>
<evidence type="ECO:0000313" key="2">
    <source>
        <dbReference type="Proteomes" id="UP000612585"/>
    </source>
</evidence>
<gene>
    <name evidence="1" type="ORF">Vau01_022890</name>
</gene>
<keyword evidence="2" id="KW-1185">Reference proteome</keyword>
<dbReference type="InterPro" id="IPR009351">
    <property type="entry name" value="AlkZ-like"/>
</dbReference>
<dbReference type="AlphaFoldDB" id="A0A8J3Z4C7"/>
<dbReference type="PANTHER" id="PTHR38479">
    <property type="entry name" value="LMO0824 PROTEIN"/>
    <property type="match status" value="1"/>
</dbReference>
<name>A0A8J3Z4C7_9ACTN</name>
<sequence length="362" mass="38005">MDADRSKVMAYRILAQQLHRVDLPPAELAVLDLGVQDTPYGAARQALAARTSKPVDDAALRLVWSHRGAPHLQRTTDLPALAAALWPVSDADAAARFVTTPVKAAAPLGVDAYRQTAEAFRAVVGAPMLKGEVSTAVSARIDPTLTLDCRPCGARHISGALFQLAGLAGGVGLRVDGSATVIEPLADRGTTPKKMAGLDAVIRAYLRLLGPATAAEVAKFVGTTQAHLKPYWPDDLTEIRVDGRKAFLPADAVDAFAAAERPDAVRLLPPSDPFLQARDRALIVPDKARQGEVWRILGNPGAVLAGGEIAGTWRAKSSGRKLLTVTVTAFGKLPKNARDAIEAEAEVLAGVRGVAGAAVTVE</sequence>
<evidence type="ECO:0008006" key="3">
    <source>
        <dbReference type="Google" id="ProtNLM"/>
    </source>
</evidence>
<protein>
    <recommendedName>
        <fullName evidence="3">Winged helix DNA-binding domain-containing protein</fullName>
    </recommendedName>
</protein>